<reference evidence="6" key="1">
    <citation type="submission" date="2023-07" db="EMBL/GenBank/DDBJ databases">
        <title>30 novel species of actinomycetes from the DSMZ collection.</title>
        <authorList>
            <person name="Nouioui I."/>
        </authorList>
    </citation>
    <scope>NUCLEOTIDE SEQUENCE [LARGE SCALE GENOMIC DNA]</scope>
    <source>
        <strain evidence="6">DSM 46792</strain>
    </source>
</reference>
<comment type="caution">
    <text evidence="1">Lacks conserved residue(s) required for the propagation of feature annotation.</text>
</comment>
<keyword evidence="2" id="KW-0597">Phosphoprotein</keyword>
<dbReference type="SMART" id="SM00448">
    <property type="entry name" value="REC"/>
    <property type="match status" value="1"/>
</dbReference>
<dbReference type="PANTHER" id="PTHR43228:SF1">
    <property type="entry name" value="TWO-COMPONENT RESPONSE REGULATOR ARR22"/>
    <property type="match status" value="1"/>
</dbReference>
<dbReference type="Gene3D" id="3.40.50.2300">
    <property type="match status" value="1"/>
</dbReference>
<proteinExistence type="predicted"/>
<feature type="domain" description="Response regulatory" evidence="3">
    <location>
        <begin position="15"/>
        <end position="129"/>
    </location>
</feature>
<dbReference type="InterPro" id="IPR001789">
    <property type="entry name" value="Sig_transdc_resp-reg_receiver"/>
</dbReference>
<evidence type="ECO:0000313" key="5">
    <source>
        <dbReference type="EMBL" id="MDT0278133.1"/>
    </source>
</evidence>
<evidence type="ECO:0000256" key="1">
    <source>
        <dbReference type="PROSITE-ProRule" id="PRU00110"/>
    </source>
</evidence>
<dbReference type="PANTHER" id="PTHR43228">
    <property type="entry name" value="TWO-COMPONENT RESPONSE REGULATOR"/>
    <property type="match status" value="1"/>
</dbReference>
<dbReference type="SUPFAM" id="SSF47226">
    <property type="entry name" value="Histidine-containing phosphotransfer domain, HPT domain"/>
    <property type="match status" value="1"/>
</dbReference>
<dbReference type="PROSITE" id="PS50894">
    <property type="entry name" value="HPT"/>
    <property type="match status" value="1"/>
</dbReference>
<comment type="caution">
    <text evidence="5">The sequence shown here is derived from an EMBL/GenBank/DDBJ whole genome shotgun (WGS) entry which is preliminary data.</text>
</comment>
<dbReference type="Gene3D" id="1.20.120.160">
    <property type="entry name" value="HPT domain"/>
    <property type="match status" value="1"/>
</dbReference>
<keyword evidence="6" id="KW-1185">Reference proteome</keyword>
<dbReference type="RefSeq" id="WP_311346932.1">
    <property type="nucleotide sequence ID" value="NZ_JAVREI010000020.1"/>
</dbReference>
<feature type="domain" description="HPt" evidence="4">
    <location>
        <begin position="153"/>
        <end position="236"/>
    </location>
</feature>
<protein>
    <submittedName>
        <fullName evidence="5">Response regulator</fullName>
    </submittedName>
</protein>
<sequence length="236" mass="24664">MDRRLGTDAGAVVLTALVVDADDLARRRAMGLLRLGGWQVHEAADVGTALRLAAASPFDLVVTDASVAGEDGLELLRQLRRDGSRARFLVVTAADPEALAAEAAAAGAWACLTKPVDAGTLLSFLRSRTTGPAARGDQYEIHEVGDLHDADIEDDLMDRLQEIYVTALPGRLSAIDIHTREGNSPAVASAAYTLAGASGQLGHPEVASICQAIAADARRGVLAHSRVQHLHALAGV</sequence>
<dbReference type="EMBL" id="JAVREI010000020">
    <property type="protein sequence ID" value="MDT0278133.1"/>
    <property type="molecule type" value="Genomic_DNA"/>
</dbReference>
<gene>
    <name evidence="5" type="ORF">RM425_19705</name>
</gene>
<dbReference type="InterPro" id="IPR036641">
    <property type="entry name" value="HPT_dom_sf"/>
</dbReference>
<evidence type="ECO:0000256" key="2">
    <source>
        <dbReference type="PROSITE-ProRule" id="PRU00169"/>
    </source>
</evidence>
<accession>A0ABU2KD62</accession>
<dbReference type="PROSITE" id="PS50110">
    <property type="entry name" value="RESPONSE_REGULATORY"/>
    <property type="match status" value="1"/>
</dbReference>
<organism evidence="5 6">
    <name type="scientific">Blastococcus goldschmidtiae</name>
    <dbReference type="NCBI Taxonomy" id="3075546"/>
    <lineage>
        <taxon>Bacteria</taxon>
        <taxon>Bacillati</taxon>
        <taxon>Actinomycetota</taxon>
        <taxon>Actinomycetes</taxon>
        <taxon>Geodermatophilales</taxon>
        <taxon>Geodermatophilaceae</taxon>
        <taxon>Blastococcus</taxon>
    </lineage>
</organism>
<feature type="modified residue" description="4-aspartylphosphate" evidence="2">
    <location>
        <position position="64"/>
    </location>
</feature>
<dbReference type="InterPro" id="IPR008207">
    <property type="entry name" value="Sig_transdc_His_kin_Hpt_dom"/>
</dbReference>
<dbReference type="Pfam" id="PF00072">
    <property type="entry name" value="Response_reg"/>
    <property type="match status" value="1"/>
</dbReference>
<name>A0ABU2KD62_9ACTN</name>
<evidence type="ECO:0000259" key="3">
    <source>
        <dbReference type="PROSITE" id="PS50110"/>
    </source>
</evidence>
<dbReference type="CDD" id="cd00156">
    <property type="entry name" value="REC"/>
    <property type="match status" value="1"/>
</dbReference>
<dbReference type="Proteomes" id="UP001183222">
    <property type="component" value="Unassembled WGS sequence"/>
</dbReference>
<evidence type="ECO:0000313" key="6">
    <source>
        <dbReference type="Proteomes" id="UP001183222"/>
    </source>
</evidence>
<dbReference type="InterPro" id="IPR052048">
    <property type="entry name" value="ST_Response_Regulator"/>
</dbReference>
<dbReference type="InterPro" id="IPR011006">
    <property type="entry name" value="CheY-like_superfamily"/>
</dbReference>
<dbReference type="SUPFAM" id="SSF52172">
    <property type="entry name" value="CheY-like"/>
    <property type="match status" value="1"/>
</dbReference>
<evidence type="ECO:0000259" key="4">
    <source>
        <dbReference type="PROSITE" id="PS50894"/>
    </source>
</evidence>